<evidence type="ECO:0000256" key="1">
    <source>
        <dbReference type="SAM" id="Coils"/>
    </source>
</evidence>
<dbReference type="STRING" id="1129374.AJE_15974"/>
<dbReference type="InterPro" id="IPR025392">
    <property type="entry name" value="DUF4124"/>
</dbReference>
<dbReference type="PATRIC" id="fig|1129374.4.peg.3168"/>
<feature type="compositionally biased region" description="Polar residues" evidence="2">
    <location>
        <begin position="45"/>
        <end position="72"/>
    </location>
</feature>
<dbReference type="Pfam" id="PF13511">
    <property type="entry name" value="DUF4124"/>
    <property type="match status" value="1"/>
</dbReference>
<feature type="chain" id="PRO_5003591876" description="DUF4124 domain-containing protein" evidence="3">
    <location>
        <begin position="19"/>
        <end position="168"/>
    </location>
</feature>
<evidence type="ECO:0000256" key="2">
    <source>
        <dbReference type="SAM" id="MobiDB-lite"/>
    </source>
</evidence>
<dbReference type="Proteomes" id="UP000012046">
    <property type="component" value="Unassembled WGS sequence"/>
</dbReference>
<dbReference type="AlphaFoldDB" id="H3ZII4"/>
<gene>
    <name evidence="5" type="ORF">AJE_15974</name>
</gene>
<proteinExistence type="predicted"/>
<evidence type="ECO:0000259" key="4">
    <source>
        <dbReference type="Pfam" id="PF13511"/>
    </source>
</evidence>
<dbReference type="RefSeq" id="WP_008607912.1">
    <property type="nucleotide sequence ID" value="NZ_AHTH01000050.1"/>
</dbReference>
<evidence type="ECO:0000256" key="3">
    <source>
        <dbReference type="SAM" id="SignalP"/>
    </source>
</evidence>
<sequence length="168" mass="19235">MRKLLIATTLLFPVCSYAQVYKCEVNGVVKYSQQPCADNAELTQYSTENSVQSDPPQVNDSVTQTARPTQPAANHEAELARINESIRKRNINTEITRLTAERNRKMRERDQKMAQLRRTKQSAANNLAGATWEESLSKEMSAVAMQYDTDIRSLDNRIDRLREDLKRD</sequence>
<feature type="domain" description="DUF4124" evidence="4">
    <location>
        <begin position="8"/>
        <end position="57"/>
    </location>
</feature>
<feature type="coiled-coil region" evidence="1">
    <location>
        <begin position="88"/>
        <end position="164"/>
    </location>
</feature>
<keyword evidence="3" id="KW-0732">Signal</keyword>
<accession>H3ZII4</accession>
<protein>
    <recommendedName>
        <fullName evidence="4">DUF4124 domain-containing protein</fullName>
    </recommendedName>
</protein>
<dbReference type="eggNOG" id="ENOG5033AMG">
    <property type="taxonomic scope" value="Bacteria"/>
</dbReference>
<comment type="caution">
    <text evidence="5">The sequence shown here is derived from an EMBL/GenBank/DDBJ whole genome shotgun (WGS) entry which is preliminary data.</text>
</comment>
<feature type="region of interest" description="Disordered" evidence="2">
    <location>
        <begin position="45"/>
        <end position="75"/>
    </location>
</feature>
<dbReference type="EMBL" id="AHTH01000050">
    <property type="protein sequence ID" value="EHR39634.1"/>
    <property type="molecule type" value="Genomic_DNA"/>
</dbReference>
<organism evidence="5 6">
    <name type="scientific">Alishewanella jeotgali KCTC 22429</name>
    <dbReference type="NCBI Taxonomy" id="1129374"/>
    <lineage>
        <taxon>Bacteria</taxon>
        <taxon>Pseudomonadati</taxon>
        <taxon>Pseudomonadota</taxon>
        <taxon>Gammaproteobacteria</taxon>
        <taxon>Alteromonadales</taxon>
        <taxon>Alteromonadaceae</taxon>
        <taxon>Alishewanella</taxon>
    </lineage>
</organism>
<name>H3ZII4_9ALTE</name>
<keyword evidence="1" id="KW-0175">Coiled coil</keyword>
<keyword evidence="6" id="KW-1185">Reference proteome</keyword>
<evidence type="ECO:0000313" key="5">
    <source>
        <dbReference type="EMBL" id="EHR39634.1"/>
    </source>
</evidence>
<feature type="signal peptide" evidence="3">
    <location>
        <begin position="1"/>
        <end position="18"/>
    </location>
</feature>
<reference evidence="5 6" key="1">
    <citation type="journal article" date="2012" name="J. Bacteriol.">
        <title>Genome Sequence of Extracellular-Protease-Producing Alishewanella jeotgali Isolated from Traditional Korean Fermented Seafood.</title>
        <authorList>
            <person name="Jung J."/>
            <person name="Chun J."/>
            <person name="Park W."/>
        </authorList>
    </citation>
    <scope>NUCLEOTIDE SEQUENCE [LARGE SCALE GENOMIC DNA]</scope>
    <source>
        <strain evidence="5 6">KCTC 22429</strain>
    </source>
</reference>
<evidence type="ECO:0000313" key="6">
    <source>
        <dbReference type="Proteomes" id="UP000012046"/>
    </source>
</evidence>